<dbReference type="InterPro" id="IPR039420">
    <property type="entry name" value="WalR-like"/>
</dbReference>
<dbReference type="GO" id="GO:0003677">
    <property type="term" value="F:DNA binding"/>
    <property type="evidence" value="ECO:0007669"/>
    <property type="project" value="UniProtKB-KW"/>
</dbReference>
<dbReference type="GO" id="GO:0000160">
    <property type="term" value="P:phosphorelay signal transduction system"/>
    <property type="evidence" value="ECO:0007669"/>
    <property type="project" value="InterPro"/>
</dbReference>
<feature type="domain" description="HTH luxR-type" evidence="4">
    <location>
        <begin position="161"/>
        <end position="224"/>
    </location>
</feature>
<dbReference type="PRINTS" id="PR00038">
    <property type="entry name" value="HTHLUXR"/>
</dbReference>
<dbReference type="PANTHER" id="PTHR43214:SF43">
    <property type="entry name" value="TWO-COMPONENT RESPONSE REGULATOR"/>
    <property type="match status" value="1"/>
</dbReference>
<dbReference type="PROSITE" id="PS50043">
    <property type="entry name" value="HTH_LUXR_2"/>
    <property type="match status" value="1"/>
</dbReference>
<accession>A0A1T4XLL9</accession>
<evidence type="ECO:0000313" key="6">
    <source>
        <dbReference type="EMBL" id="SKA90396.1"/>
    </source>
</evidence>
<dbReference type="SUPFAM" id="SSF52172">
    <property type="entry name" value="CheY-like"/>
    <property type="match status" value="1"/>
</dbReference>
<keyword evidence="1 3" id="KW-0597">Phosphoprotein</keyword>
<name>A0A1T4XLL9_9BACT</name>
<dbReference type="CDD" id="cd06170">
    <property type="entry name" value="LuxR_C_like"/>
    <property type="match status" value="1"/>
</dbReference>
<dbReference type="InterPro" id="IPR001789">
    <property type="entry name" value="Sig_transdc_resp-reg_receiver"/>
</dbReference>
<proteinExistence type="predicted"/>
<organism evidence="6 7">
    <name type="scientific">Prosthecobacter debontii</name>
    <dbReference type="NCBI Taxonomy" id="48467"/>
    <lineage>
        <taxon>Bacteria</taxon>
        <taxon>Pseudomonadati</taxon>
        <taxon>Verrucomicrobiota</taxon>
        <taxon>Verrucomicrobiia</taxon>
        <taxon>Verrucomicrobiales</taxon>
        <taxon>Verrucomicrobiaceae</taxon>
        <taxon>Prosthecobacter</taxon>
    </lineage>
</organism>
<keyword evidence="7" id="KW-1185">Reference proteome</keyword>
<dbReference type="EMBL" id="FUYE01000004">
    <property type="protein sequence ID" value="SKA90396.1"/>
    <property type="molecule type" value="Genomic_DNA"/>
</dbReference>
<dbReference type="Proteomes" id="UP000190774">
    <property type="component" value="Unassembled WGS sequence"/>
</dbReference>
<dbReference type="GO" id="GO:0006355">
    <property type="term" value="P:regulation of DNA-templated transcription"/>
    <property type="evidence" value="ECO:0007669"/>
    <property type="project" value="InterPro"/>
</dbReference>
<evidence type="ECO:0000256" key="1">
    <source>
        <dbReference type="ARBA" id="ARBA00022553"/>
    </source>
</evidence>
<dbReference type="Pfam" id="PF00072">
    <property type="entry name" value="Response_reg"/>
    <property type="match status" value="1"/>
</dbReference>
<dbReference type="InterPro" id="IPR016032">
    <property type="entry name" value="Sig_transdc_resp-reg_C-effctor"/>
</dbReference>
<dbReference type="InterPro" id="IPR011006">
    <property type="entry name" value="CheY-like_superfamily"/>
</dbReference>
<gene>
    <name evidence="6" type="ORF">SAMN02745166_01701</name>
</gene>
<evidence type="ECO:0000256" key="3">
    <source>
        <dbReference type="PROSITE-ProRule" id="PRU00169"/>
    </source>
</evidence>
<evidence type="ECO:0000259" key="4">
    <source>
        <dbReference type="PROSITE" id="PS50043"/>
    </source>
</evidence>
<protein>
    <submittedName>
        <fullName evidence="6">Two component transcriptional regulator, LuxR family</fullName>
    </submittedName>
</protein>
<dbReference type="RefSeq" id="WP_078812879.1">
    <property type="nucleotide sequence ID" value="NZ_FUYE01000004.1"/>
</dbReference>
<dbReference type="PANTHER" id="PTHR43214">
    <property type="entry name" value="TWO-COMPONENT RESPONSE REGULATOR"/>
    <property type="match status" value="1"/>
</dbReference>
<evidence type="ECO:0000313" key="7">
    <source>
        <dbReference type="Proteomes" id="UP000190774"/>
    </source>
</evidence>
<dbReference type="SMART" id="SM00421">
    <property type="entry name" value="HTH_LUXR"/>
    <property type="match status" value="1"/>
</dbReference>
<evidence type="ECO:0000256" key="2">
    <source>
        <dbReference type="ARBA" id="ARBA00023125"/>
    </source>
</evidence>
<dbReference type="CDD" id="cd17535">
    <property type="entry name" value="REC_NarL-like"/>
    <property type="match status" value="1"/>
</dbReference>
<feature type="modified residue" description="4-aspartylphosphate" evidence="3">
    <location>
        <position position="73"/>
    </location>
</feature>
<dbReference type="SMART" id="SM00448">
    <property type="entry name" value="REC"/>
    <property type="match status" value="1"/>
</dbReference>
<sequence length="224" mass="24355">MKKANPLESQHVPGRRHNGQIRTILIEDSTAMRVMLAAAVQESPALDLLDQFGSAEDALANVARLMPDVAVVDILLPGMDGISCISALKKEVPGCQILMLTAFEDSEKVFSALKAGASGYLIKSSNPNDLVQSIQDVWAGGAPMSASVARRVVESFHESAQSPRLYPLTAREEEILGFLAQGYLTKEIAGRVGVSYATVRFHLRNIYTKLHVNSRTQAVLKYMS</sequence>
<dbReference type="STRING" id="48467.SAMN02745166_01701"/>
<keyword evidence="2" id="KW-0238">DNA-binding</keyword>
<dbReference type="AlphaFoldDB" id="A0A1T4XLL9"/>
<dbReference type="InterPro" id="IPR058245">
    <property type="entry name" value="NreC/VraR/RcsB-like_REC"/>
</dbReference>
<dbReference type="Gene3D" id="3.40.50.2300">
    <property type="match status" value="1"/>
</dbReference>
<dbReference type="SUPFAM" id="SSF46894">
    <property type="entry name" value="C-terminal effector domain of the bipartite response regulators"/>
    <property type="match status" value="1"/>
</dbReference>
<evidence type="ECO:0000259" key="5">
    <source>
        <dbReference type="PROSITE" id="PS50110"/>
    </source>
</evidence>
<dbReference type="OrthoDB" id="190609at2"/>
<feature type="domain" description="Response regulatory" evidence="5">
    <location>
        <begin position="22"/>
        <end position="138"/>
    </location>
</feature>
<dbReference type="InterPro" id="IPR000792">
    <property type="entry name" value="Tscrpt_reg_LuxR_C"/>
</dbReference>
<dbReference type="PROSITE" id="PS00622">
    <property type="entry name" value="HTH_LUXR_1"/>
    <property type="match status" value="1"/>
</dbReference>
<reference evidence="7" key="1">
    <citation type="submission" date="2017-02" db="EMBL/GenBank/DDBJ databases">
        <authorList>
            <person name="Varghese N."/>
            <person name="Submissions S."/>
        </authorList>
    </citation>
    <scope>NUCLEOTIDE SEQUENCE [LARGE SCALE GENOMIC DNA]</scope>
    <source>
        <strain evidence="7">ATCC 700200</strain>
    </source>
</reference>
<dbReference type="Pfam" id="PF00196">
    <property type="entry name" value="GerE"/>
    <property type="match status" value="1"/>
</dbReference>
<dbReference type="PROSITE" id="PS50110">
    <property type="entry name" value="RESPONSE_REGULATORY"/>
    <property type="match status" value="1"/>
</dbReference>